<reference evidence="6" key="1">
    <citation type="submission" date="2000-07" db="EMBL/GenBank/DDBJ databases">
        <title>Phylogenetic relationships of stramenopile algae, based on complete mitochondrial genome sequences.</title>
        <authorList>
            <person name="Burger G."/>
            <person name="Lang B.F."/>
            <person name="Gray W.M.M.W."/>
        </authorList>
    </citation>
    <scope>NUCLEOTIDE SEQUENCE</scope>
</reference>
<dbReference type="GO" id="GO:0005840">
    <property type="term" value="C:ribosome"/>
    <property type="evidence" value="ECO:0007669"/>
    <property type="project" value="UniProtKB-KW"/>
</dbReference>
<dbReference type="GeneID" id="800335"/>
<proteinExistence type="inferred from homology"/>
<sequence>MLSSSIYKNLLGNIIKRGKKVKAKLILNSSIEIVSSRLNSNSDILLQRLAQKIGSLVELRKIKIRKNVHIVPFPVKSYRRKFLFSKELVSYIFSDKKKTNSVEKLNFNIFSYLIKKGSNYNKKDATLKEVIINRSNIHYRW</sequence>
<dbReference type="PROSITE" id="PS00052">
    <property type="entry name" value="RIBOSOMAL_S7"/>
    <property type="match status" value="1"/>
</dbReference>
<gene>
    <name evidence="6" type="primary">rps7</name>
</gene>
<dbReference type="PIRSF" id="PIRSF002122">
    <property type="entry name" value="RPS7p_RPS7a_RPS5e_RPS7o"/>
    <property type="match status" value="1"/>
</dbReference>
<keyword evidence="3 4" id="KW-0687">Ribonucleoprotein</keyword>
<comment type="similarity">
    <text evidence="1 4">Belongs to the universal ribosomal protein uS7 family.</text>
</comment>
<dbReference type="RefSeq" id="NP_066445.1">
    <property type="nucleotide sequence ID" value="NC_002571.1"/>
</dbReference>
<evidence type="ECO:0000256" key="4">
    <source>
        <dbReference type="RuleBase" id="RU003619"/>
    </source>
</evidence>
<evidence type="ECO:0000256" key="2">
    <source>
        <dbReference type="ARBA" id="ARBA00022980"/>
    </source>
</evidence>
<evidence type="ECO:0000313" key="6">
    <source>
        <dbReference type="EMBL" id="AAG18411.1"/>
    </source>
</evidence>
<dbReference type="SUPFAM" id="SSF47973">
    <property type="entry name" value="Ribosomal protein S7"/>
    <property type="match status" value="1"/>
</dbReference>
<dbReference type="InterPro" id="IPR036823">
    <property type="entry name" value="Ribosomal_uS7_dom_sf"/>
</dbReference>
<dbReference type="GO" id="GO:0006412">
    <property type="term" value="P:translation"/>
    <property type="evidence" value="ECO:0007669"/>
    <property type="project" value="InterPro"/>
</dbReference>
<name>Q9G8Z4_OCHDN</name>
<dbReference type="EMBL" id="AF287134">
    <property type="protein sequence ID" value="AAG18411.1"/>
    <property type="molecule type" value="Genomic_DNA"/>
</dbReference>
<dbReference type="AlphaFoldDB" id="Q9G8Z4"/>
<dbReference type="InterPro" id="IPR020606">
    <property type="entry name" value="Ribosomal_uS7_CS"/>
</dbReference>
<dbReference type="GO" id="GO:1990904">
    <property type="term" value="C:ribonucleoprotein complex"/>
    <property type="evidence" value="ECO:0007669"/>
    <property type="project" value="UniProtKB-KW"/>
</dbReference>
<evidence type="ECO:0000256" key="1">
    <source>
        <dbReference type="ARBA" id="ARBA00007151"/>
    </source>
</evidence>
<protein>
    <submittedName>
        <fullName evidence="6">Ribosomal protein S7</fullName>
    </submittedName>
</protein>
<feature type="domain" description="Small ribosomal subunit protein uS7" evidence="5">
    <location>
        <begin position="4"/>
        <end position="128"/>
    </location>
</feature>
<dbReference type="InterPro" id="IPR000235">
    <property type="entry name" value="Ribosomal_uS7"/>
</dbReference>
<dbReference type="Gene3D" id="1.10.455.10">
    <property type="entry name" value="Ribosomal protein S7 domain"/>
    <property type="match status" value="1"/>
</dbReference>
<dbReference type="GO" id="GO:0003735">
    <property type="term" value="F:structural constituent of ribosome"/>
    <property type="evidence" value="ECO:0007669"/>
    <property type="project" value="InterPro"/>
</dbReference>
<geneLocation type="mitochondrion" evidence="6"/>
<keyword evidence="6" id="KW-0496">Mitochondrion</keyword>
<dbReference type="Pfam" id="PF00177">
    <property type="entry name" value="Ribosomal_S7"/>
    <property type="match status" value="1"/>
</dbReference>
<dbReference type="InterPro" id="IPR023798">
    <property type="entry name" value="Ribosomal_uS7_dom"/>
</dbReference>
<dbReference type="GO" id="GO:0003723">
    <property type="term" value="F:RNA binding"/>
    <property type="evidence" value="ECO:0007669"/>
    <property type="project" value="InterPro"/>
</dbReference>
<evidence type="ECO:0000259" key="5">
    <source>
        <dbReference type="Pfam" id="PF00177"/>
    </source>
</evidence>
<accession>Q9G8Z4</accession>
<evidence type="ECO:0000256" key="3">
    <source>
        <dbReference type="ARBA" id="ARBA00023274"/>
    </source>
</evidence>
<organism evidence="6">
    <name type="scientific">Ochromonas danica</name>
    <name type="common">Golden alga</name>
    <name type="synonym">Chlorochromonas danica</name>
    <dbReference type="NCBI Taxonomy" id="2986"/>
    <lineage>
        <taxon>Eukaryota</taxon>
        <taxon>Sar</taxon>
        <taxon>Stramenopiles</taxon>
        <taxon>Ochrophyta</taxon>
        <taxon>Chrysophyceae</taxon>
        <taxon>Chromulinales</taxon>
        <taxon>Chromulinaceae</taxon>
        <taxon>Ochromonas</taxon>
    </lineage>
</organism>
<keyword evidence="2 4" id="KW-0689">Ribosomal protein</keyword>